<feature type="transmembrane region" description="Helical" evidence="8">
    <location>
        <begin position="53"/>
        <end position="74"/>
    </location>
</feature>
<feature type="transmembrane region" description="Helical" evidence="8">
    <location>
        <begin position="133"/>
        <end position="152"/>
    </location>
</feature>
<feature type="domain" description="ABC transmembrane type-1" evidence="10">
    <location>
        <begin position="17"/>
        <end position="290"/>
    </location>
</feature>
<keyword evidence="5" id="KW-0067">ATP-binding</keyword>
<keyword evidence="4" id="KW-0547">Nucleotide-binding</keyword>
<accession>A0A3S5XYL4</accession>
<dbReference type="InterPro" id="IPR011527">
    <property type="entry name" value="ABC1_TM_dom"/>
</dbReference>
<dbReference type="Proteomes" id="UP000232226">
    <property type="component" value="Chromosome"/>
</dbReference>
<dbReference type="InterPro" id="IPR027417">
    <property type="entry name" value="P-loop_NTPase"/>
</dbReference>
<dbReference type="KEGG" id="ment:CS528_00900"/>
<dbReference type="SUPFAM" id="SSF52540">
    <property type="entry name" value="P-loop containing nucleoside triphosphate hydrolases"/>
    <property type="match status" value="1"/>
</dbReference>
<evidence type="ECO:0000256" key="3">
    <source>
        <dbReference type="ARBA" id="ARBA00022692"/>
    </source>
</evidence>
<feature type="domain" description="ABC transporter" evidence="9">
    <location>
        <begin position="326"/>
        <end position="529"/>
    </location>
</feature>
<protein>
    <recommendedName>
        <fullName evidence="13">ABC transporter ATP-binding protein</fullName>
    </recommendedName>
</protein>
<feature type="transmembrane region" description="Helical" evidence="8">
    <location>
        <begin position="240"/>
        <end position="262"/>
    </location>
</feature>
<dbReference type="GO" id="GO:0016887">
    <property type="term" value="F:ATP hydrolysis activity"/>
    <property type="evidence" value="ECO:0007669"/>
    <property type="project" value="InterPro"/>
</dbReference>
<reference evidence="11 12" key="1">
    <citation type="submission" date="2017-10" db="EMBL/GenBank/DDBJ databases">
        <title>Complete Genome Sequence of Mesoplasma entomophilum.</title>
        <authorList>
            <person name="Knight T.F."/>
            <person name="Citino T."/>
            <person name="Rubinstein R."/>
            <person name="Neuschaefer Z."/>
        </authorList>
    </citation>
    <scope>NUCLEOTIDE SEQUENCE [LARGE SCALE GENOMIC DNA]</scope>
    <source>
        <strain evidence="11 12">TAC</strain>
    </source>
</reference>
<dbReference type="AlphaFoldDB" id="A0A3S5XYL4"/>
<dbReference type="Gene3D" id="1.20.1560.10">
    <property type="entry name" value="ABC transporter type 1, transmembrane domain"/>
    <property type="match status" value="1"/>
</dbReference>
<evidence type="ECO:0000256" key="5">
    <source>
        <dbReference type="ARBA" id="ARBA00022840"/>
    </source>
</evidence>
<dbReference type="EMBL" id="CP024411">
    <property type="protein sequence ID" value="ATQ35328.1"/>
    <property type="molecule type" value="Genomic_DNA"/>
</dbReference>
<dbReference type="Pfam" id="PF00664">
    <property type="entry name" value="ABC_membrane"/>
    <property type="match status" value="1"/>
</dbReference>
<dbReference type="PANTHER" id="PTHR24221:SF654">
    <property type="entry name" value="ATP-BINDING CASSETTE SUB-FAMILY B MEMBER 6"/>
    <property type="match status" value="1"/>
</dbReference>
<evidence type="ECO:0000313" key="12">
    <source>
        <dbReference type="Proteomes" id="UP000232226"/>
    </source>
</evidence>
<comment type="similarity">
    <text evidence="2">Belongs to the ABC transporter superfamily.</text>
</comment>
<dbReference type="SMART" id="SM00382">
    <property type="entry name" value="AAA"/>
    <property type="match status" value="1"/>
</dbReference>
<feature type="transmembrane region" description="Helical" evidence="8">
    <location>
        <begin position="158"/>
        <end position="175"/>
    </location>
</feature>
<evidence type="ECO:0000259" key="10">
    <source>
        <dbReference type="PROSITE" id="PS50929"/>
    </source>
</evidence>
<evidence type="ECO:0000256" key="7">
    <source>
        <dbReference type="ARBA" id="ARBA00023136"/>
    </source>
</evidence>
<keyword evidence="3 8" id="KW-0812">Transmembrane</keyword>
<dbReference type="InterPro" id="IPR039421">
    <property type="entry name" value="Type_1_exporter"/>
</dbReference>
<dbReference type="InterPro" id="IPR003439">
    <property type="entry name" value="ABC_transporter-like_ATP-bd"/>
</dbReference>
<keyword evidence="7 8" id="KW-0472">Membrane</keyword>
<organism evidence="11 12">
    <name type="scientific">Mesoplasma entomophilum</name>
    <dbReference type="NCBI Taxonomy" id="2149"/>
    <lineage>
        <taxon>Bacteria</taxon>
        <taxon>Bacillati</taxon>
        <taxon>Mycoplasmatota</taxon>
        <taxon>Mollicutes</taxon>
        <taxon>Entomoplasmatales</taxon>
        <taxon>Entomoplasmataceae</taxon>
        <taxon>Mesoplasma</taxon>
    </lineage>
</organism>
<dbReference type="SUPFAM" id="SSF90123">
    <property type="entry name" value="ABC transporter transmembrane region"/>
    <property type="match status" value="1"/>
</dbReference>
<feature type="transmembrane region" description="Helical" evidence="8">
    <location>
        <begin position="12"/>
        <end position="33"/>
    </location>
</feature>
<dbReference type="GO" id="GO:0140359">
    <property type="term" value="F:ABC-type transporter activity"/>
    <property type="evidence" value="ECO:0007669"/>
    <property type="project" value="InterPro"/>
</dbReference>
<evidence type="ECO:0000259" key="9">
    <source>
        <dbReference type="PROSITE" id="PS50893"/>
    </source>
</evidence>
<dbReference type="PROSITE" id="PS50929">
    <property type="entry name" value="ABC_TM1F"/>
    <property type="match status" value="1"/>
</dbReference>
<evidence type="ECO:0000256" key="6">
    <source>
        <dbReference type="ARBA" id="ARBA00022989"/>
    </source>
</evidence>
<sequence length="529" mass="59946">MKNVYAKNKMGILWFSILAFIAAAALVFSGYVISYLINTAVDVVNGASEKMNLLFIEIGVCALSFGICLLFSYLQTQQKNKIIKEFNLYLRNKVSNKIINLDLKDLDSKNKGDLISWLTNDINQIESKNFENMFLFIETFLTAFLAIIAIFLLNWITGLVTILCFIILLIVPSLLQKSMVKIVNKVSLKQEEFSSKVEDVISGYREFLYNDKTEIFSEIISQKSFELETYKQKNKNIENLQITGINSIGAICQIGLVIMTVILASYKIAPIGLVFAVPQLAGNFLGNAQRSLGAFFGLLGSKELFKKFIFKNTELKINEIEPFNSIKIKNLNLSINENNLYNSLNFEIKKGKKYLISGRSGVGKSTLMKILFGLISEYDGEILWNNDLNLLKISSKQIWNQIYYVQQETIIFDASFKENITLFDSSISDKEIFNIVKLVNLQELVSKNNNILSFKCKDISKGEAQRIAIGRALLSNKKVIYLDEPTASLDKSNTELIENLILKNSDLTVLFISHTSDIENQMFDKVIKL</sequence>
<evidence type="ECO:0000256" key="4">
    <source>
        <dbReference type="ARBA" id="ARBA00022741"/>
    </source>
</evidence>
<evidence type="ECO:0000256" key="2">
    <source>
        <dbReference type="ARBA" id="ARBA00005417"/>
    </source>
</evidence>
<keyword evidence="12" id="KW-1185">Reference proteome</keyword>
<evidence type="ECO:0008006" key="13">
    <source>
        <dbReference type="Google" id="ProtNLM"/>
    </source>
</evidence>
<evidence type="ECO:0000256" key="8">
    <source>
        <dbReference type="SAM" id="Phobius"/>
    </source>
</evidence>
<dbReference type="InterPro" id="IPR036640">
    <property type="entry name" value="ABC1_TM_sf"/>
</dbReference>
<dbReference type="InterPro" id="IPR003593">
    <property type="entry name" value="AAA+_ATPase"/>
</dbReference>
<comment type="subcellular location">
    <subcellularLocation>
        <location evidence="1">Cell membrane</location>
        <topology evidence="1">Multi-pass membrane protein</topology>
    </subcellularLocation>
</comment>
<dbReference type="Gene3D" id="3.40.50.300">
    <property type="entry name" value="P-loop containing nucleotide triphosphate hydrolases"/>
    <property type="match status" value="1"/>
</dbReference>
<dbReference type="CDD" id="cd03228">
    <property type="entry name" value="ABCC_MRP_Like"/>
    <property type="match status" value="1"/>
</dbReference>
<dbReference type="PANTHER" id="PTHR24221">
    <property type="entry name" value="ATP-BINDING CASSETTE SUB-FAMILY B"/>
    <property type="match status" value="1"/>
</dbReference>
<keyword evidence="6 8" id="KW-1133">Transmembrane helix</keyword>
<dbReference type="GO" id="GO:0034040">
    <property type="term" value="F:ATPase-coupled lipid transmembrane transporter activity"/>
    <property type="evidence" value="ECO:0007669"/>
    <property type="project" value="TreeGrafter"/>
</dbReference>
<dbReference type="PROSITE" id="PS00211">
    <property type="entry name" value="ABC_TRANSPORTER_1"/>
    <property type="match status" value="1"/>
</dbReference>
<dbReference type="PROSITE" id="PS50893">
    <property type="entry name" value="ABC_TRANSPORTER_2"/>
    <property type="match status" value="1"/>
</dbReference>
<evidence type="ECO:0000313" key="11">
    <source>
        <dbReference type="EMBL" id="ATQ35328.1"/>
    </source>
</evidence>
<dbReference type="GO" id="GO:0005524">
    <property type="term" value="F:ATP binding"/>
    <property type="evidence" value="ECO:0007669"/>
    <property type="project" value="UniProtKB-KW"/>
</dbReference>
<dbReference type="InterPro" id="IPR017871">
    <property type="entry name" value="ABC_transporter-like_CS"/>
</dbReference>
<dbReference type="RefSeq" id="WP_099651013.1">
    <property type="nucleotide sequence ID" value="NZ_CP024411.1"/>
</dbReference>
<dbReference type="Pfam" id="PF00005">
    <property type="entry name" value="ABC_tran"/>
    <property type="match status" value="1"/>
</dbReference>
<dbReference type="GO" id="GO:0005886">
    <property type="term" value="C:plasma membrane"/>
    <property type="evidence" value="ECO:0007669"/>
    <property type="project" value="UniProtKB-SubCell"/>
</dbReference>
<evidence type="ECO:0000256" key="1">
    <source>
        <dbReference type="ARBA" id="ARBA00004651"/>
    </source>
</evidence>
<proteinExistence type="inferred from homology"/>
<gene>
    <name evidence="11" type="ORF">CS528_00900</name>
</gene>
<name>A0A3S5XYL4_9MOLU</name>